<dbReference type="AlphaFoldDB" id="A0AAV2CUV2"/>
<evidence type="ECO:0000313" key="3">
    <source>
        <dbReference type="Proteomes" id="UP001497516"/>
    </source>
</evidence>
<dbReference type="InterPro" id="IPR041588">
    <property type="entry name" value="Integrase_H2C2"/>
</dbReference>
<dbReference type="EMBL" id="OZ034814">
    <property type="protein sequence ID" value="CAL1360064.1"/>
    <property type="molecule type" value="Genomic_DNA"/>
</dbReference>
<keyword evidence="3" id="KW-1185">Reference proteome</keyword>
<accession>A0AAV2CUV2</accession>
<dbReference type="PANTHER" id="PTHR48475:SF1">
    <property type="entry name" value="RNASE H TYPE-1 DOMAIN-CONTAINING PROTEIN"/>
    <property type="match status" value="1"/>
</dbReference>
<protein>
    <recommendedName>
        <fullName evidence="1">Integrase zinc-binding domain-containing protein</fullName>
    </recommendedName>
</protein>
<feature type="domain" description="Integrase zinc-binding" evidence="1">
    <location>
        <begin position="129"/>
        <end position="182"/>
    </location>
</feature>
<dbReference type="Proteomes" id="UP001497516">
    <property type="component" value="Chromosome 10"/>
</dbReference>
<dbReference type="Pfam" id="PF17921">
    <property type="entry name" value="Integrase_H2C2"/>
    <property type="match status" value="1"/>
</dbReference>
<reference evidence="2 3" key="1">
    <citation type="submission" date="2024-04" db="EMBL/GenBank/DDBJ databases">
        <authorList>
            <person name="Fracassetti M."/>
        </authorList>
    </citation>
    <scope>NUCLEOTIDE SEQUENCE [LARGE SCALE GENOMIC DNA]</scope>
</reference>
<evidence type="ECO:0000313" key="2">
    <source>
        <dbReference type="EMBL" id="CAL1360064.1"/>
    </source>
</evidence>
<organism evidence="2 3">
    <name type="scientific">Linum trigynum</name>
    <dbReference type="NCBI Taxonomy" id="586398"/>
    <lineage>
        <taxon>Eukaryota</taxon>
        <taxon>Viridiplantae</taxon>
        <taxon>Streptophyta</taxon>
        <taxon>Embryophyta</taxon>
        <taxon>Tracheophyta</taxon>
        <taxon>Spermatophyta</taxon>
        <taxon>Magnoliopsida</taxon>
        <taxon>eudicotyledons</taxon>
        <taxon>Gunneridae</taxon>
        <taxon>Pentapetalae</taxon>
        <taxon>rosids</taxon>
        <taxon>fabids</taxon>
        <taxon>Malpighiales</taxon>
        <taxon>Linaceae</taxon>
        <taxon>Linum</taxon>
    </lineage>
</organism>
<gene>
    <name evidence="2" type="ORF">LTRI10_LOCUS7523</name>
</gene>
<evidence type="ECO:0000259" key="1">
    <source>
        <dbReference type="Pfam" id="PF17921"/>
    </source>
</evidence>
<sequence length="210" mass="24486">MSKADAKPRLIRWILLLQEFDIEIRDKKGAENVATDHLSRMDAPPADNLEEEINDSFPDERLMMMYLVESVTPWYSDFANYLVGQQLPKGMTTHTKRKFFSDLKHYFWDDPHLFRIGADGIICRCVMESEMEGILSHYHEGPTGGHHEGNRTARKVLQSGFYWPTLFKDADTFARRYERCQRLGNFSAHDEMPQNVFIICEILMSWVSTS</sequence>
<dbReference type="PANTHER" id="PTHR48475">
    <property type="entry name" value="RIBONUCLEASE H"/>
    <property type="match status" value="1"/>
</dbReference>
<proteinExistence type="predicted"/>
<dbReference type="Gene3D" id="1.10.340.70">
    <property type="match status" value="1"/>
</dbReference>
<name>A0AAV2CUV2_9ROSI</name>